<sequence length="811" mass="89797">MAERPSGMEGLSESEYLDAVMRRDVLIYVDTSIDTRFVFQTERTKTVRELQEILKHYHHLLYPEIGKVVIREVMLERNSHLYPMVLGEPIGGFLPNPHGFIKVNVVRQADGQISLPAEPPDAERLNSQPVSDKVNAVEIVTDTREDSIFTNLIEEDGIAKPEEKCLVVTTQERVSGTSESGGNASRKMVEVAAAGKDSISNTLNALGAVNSSGNICSKLSAEISQGMTAFSDKMLFEADFLTQSFLQSGDDSLGFQIEENSDSDNIEAFVSQETGGNATIRSLDFSSPEVFQNAFVNSSMQCKLVNSKKNGCNNHKIRFPKTRQKADCVEDLTEKMVKHSRKLSAADLECRLLNDRLTSGSEGTSKKRWKSKELESAKICLGNALSIDTFMHPEGIFASLVKSSKAHEMDSKSEEPTEDTSHAETRGIQELENSTGGNVVGVINSKQFQVYTGDISICSDLDGKVSILNKSRDVEMSNLIASLLSFTSANPMPSEDLLEFRDVYMNRSIEQSSKHKKKKRKLMPRKTKKQRWTSADQLEHVVDVSNGKCPKFLSLQKADDKGKSQKAKSNKFSLIEMQDSKITEAECLQNIGNTSTLNDNESENLNDGKVTSQIRFSSENMLCKHVTDNICSLHKIGTRSTHVFKKAEADSISKDVLPSLRGKGNKSKVVQAKHQEKRVTDNLSETESKFHNGIVVKCVALESAKNNMCGSVTDSTEMKTCSPGKTRLSRKIYLEKLSQDAVNRVIQEDITEGNDRSSKSSNYTGELPTTSKTTNSKVRLKSENPCPAGCGRLFSGKTSAWYDHRKTCKGF</sequence>
<gene>
    <name evidence="1" type="ORF">O6H91_06G140400</name>
</gene>
<name>A0ACC2DJR5_DIPCM</name>
<comment type="caution">
    <text evidence="1">The sequence shown here is derived from an EMBL/GenBank/DDBJ whole genome shotgun (WGS) entry which is preliminary data.</text>
</comment>
<accession>A0ACC2DJR5</accession>
<dbReference type="Proteomes" id="UP001162992">
    <property type="component" value="Chromosome 6"/>
</dbReference>
<reference evidence="2" key="1">
    <citation type="journal article" date="2024" name="Proc. Natl. Acad. Sci. U.S.A.">
        <title>Extraordinary preservation of gene collinearity over three hundred million years revealed in homosporous lycophytes.</title>
        <authorList>
            <person name="Li C."/>
            <person name="Wickell D."/>
            <person name="Kuo L.Y."/>
            <person name="Chen X."/>
            <person name="Nie B."/>
            <person name="Liao X."/>
            <person name="Peng D."/>
            <person name="Ji J."/>
            <person name="Jenkins J."/>
            <person name="Williams M."/>
            <person name="Shu S."/>
            <person name="Plott C."/>
            <person name="Barry K."/>
            <person name="Rajasekar S."/>
            <person name="Grimwood J."/>
            <person name="Han X."/>
            <person name="Sun S."/>
            <person name="Hou Z."/>
            <person name="He W."/>
            <person name="Dai G."/>
            <person name="Sun C."/>
            <person name="Schmutz J."/>
            <person name="Leebens-Mack J.H."/>
            <person name="Li F.W."/>
            <person name="Wang L."/>
        </authorList>
    </citation>
    <scope>NUCLEOTIDE SEQUENCE [LARGE SCALE GENOMIC DNA]</scope>
    <source>
        <strain evidence="2">cv. PW_Plant_1</strain>
    </source>
</reference>
<proteinExistence type="predicted"/>
<evidence type="ECO:0000313" key="1">
    <source>
        <dbReference type="EMBL" id="KAJ7554436.1"/>
    </source>
</evidence>
<dbReference type="EMBL" id="CM055097">
    <property type="protein sequence ID" value="KAJ7554436.1"/>
    <property type="molecule type" value="Genomic_DNA"/>
</dbReference>
<evidence type="ECO:0000313" key="2">
    <source>
        <dbReference type="Proteomes" id="UP001162992"/>
    </source>
</evidence>
<protein>
    <submittedName>
        <fullName evidence="1">Uncharacterized protein</fullName>
    </submittedName>
</protein>
<keyword evidence="2" id="KW-1185">Reference proteome</keyword>
<organism evidence="1 2">
    <name type="scientific">Diphasiastrum complanatum</name>
    <name type="common">Issler's clubmoss</name>
    <name type="synonym">Lycopodium complanatum</name>
    <dbReference type="NCBI Taxonomy" id="34168"/>
    <lineage>
        <taxon>Eukaryota</taxon>
        <taxon>Viridiplantae</taxon>
        <taxon>Streptophyta</taxon>
        <taxon>Embryophyta</taxon>
        <taxon>Tracheophyta</taxon>
        <taxon>Lycopodiopsida</taxon>
        <taxon>Lycopodiales</taxon>
        <taxon>Lycopodiaceae</taxon>
        <taxon>Lycopodioideae</taxon>
        <taxon>Diphasiastrum</taxon>
    </lineage>
</organism>